<keyword evidence="1" id="KW-0812">Transmembrane</keyword>
<feature type="transmembrane region" description="Helical" evidence="1">
    <location>
        <begin position="12"/>
        <end position="33"/>
    </location>
</feature>
<dbReference type="EMBL" id="SMGD01000012">
    <property type="protein sequence ID" value="TCK57611.1"/>
    <property type="molecule type" value="Genomic_DNA"/>
</dbReference>
<protein>
    <submittedName>
        <fullName evidence="2">Uncharacterized protein</fullName>
    </submittedName>
</protein>
<evidence type="ECO:0000256" key="1">
    <source>
        <dbReference type="SAM" id="Phobius"/>
    </source>
</evidence>
<keyword evidence="1" id="KW-1133">Transmembrane helix</keyword>
<dbReference type="AlphaFoldDB" id="A0A4V2PR68"/>
<proteinExistence type="predicted"/>
<dbReference type="Proteomes" id="UP000295565">
    <property type="component" value="Unassembled WGS sequence"/>
</dbReference>
<keyword evidence="1" id="KW-0472">Membrane</keyword>
<comment type="caution">
    <text evidence="2">The sequence shown here is derived from an EMBL/GenBank/DDBJ whole genome shotgun (WGS) entry which is preliminary data.</text>
</comment>
<sequence>MSRETKNTLKEVALLAALFSATSAVVFVDVLSWV</sequence>
<organism evidence="2 3">
    <name type="scientific">Celerinatantimonas diazotrophica</name>
    <dbReference type="NCBI Taxonomy" id="412034"/>
    <lineage>
        <taxon>Bacteria</taxon>
        <taxon>Pseudomonadati</taxon>
        <taxon>Pseudomonadota</taxon>
        <taxon>Gammaproteobacteria</taxon>
        <taxon>Celerinatantimonadaceae</taxon>
        <taxon>Celerinatantimonas</taxon>
    </lineage>
</organism>
<evidence type="ECO:0000313" key="3">
    <source>
        <dbReference type="Proteomes" id="UP000295565"/>
    </source>
</evidence>
<reference evidence="2 3" key="1">
    <citation type="submission" date="2019-03" db="EMBL/GenBank/DDBJ databases">
        <title>Genomic Encyclopedia of Type Strains, Phase IV (KMG-IV): sequencing the most valuable type-strain genomes for metagenomic binning, comparative biology and taxonomic classification.</title>
        <authorList>
            <person name="Goeker M."/>
        </authorList>
    </citation>
    <scope>NUCLEOTIDE SEQUENCE [LARGE SCALE GENOMIC DNA]</scope>
    <source>
        <strain evidence="2 3">DSM 18577</strain>
    </source>
</reference>
<name>A0A4V2PR68_9GAMM</name>
<keyword evidence="3" id="KW-1185">Reference proteome</keyword>
<evidence type="ECO:0000313" key="2">
    <source>
        <dbReference type="EMBL" id="TCK57611.1"/>
    </source>
</evidence>
<accession>A0A4V2PR68</accession>
<gene>
    <name evidence="2" type="ORF">EV690_1299</name>
</gene>